<feature type="domain" description="Helicase ATP-binding" evidence="14">
    <location>
        <begin position="140"/>
        <end position="319"/>
    </location>
</feature>
<dbReference type="Pfam" id="PF00271">
    <property type="entry name" value="Helicase_C"/>
    <property type="match status" value="1"/>
</dbReference>
<dbReference type="EMBL" id="JAEVHI010000002">
    <property type="protein sequence ID" value="KAG5299214.1"/>
    <property type="molecule type" value="Genomic_DNA"/>
</dbReference>
<dbReference type="InterPro" id="IPR027417">
    <property type="entry name" value="P-loop_NTPase"/>
</dbReference>
<dbReference type="GO" id="GO:0042254">
    <property type="term" value="P:ribosome biogenesis"/>
    <property type="evidence" value="ECO:0007669"/>
    <property type="project" value="UniProtKB-KW"/>
</dbReference>
<evidence type="ECO:0000259" key="16">
    <source>
        <dbReference type="PROSITE" id="PS51195"/>
    </source>
</evidence>
<dbReference type="CDD" id="cd18787">
    <property type="entry name" value="SF2_C_DEAD"/>
    <property type="match status" value="1"/>
</dbReference>
<evidence type="ECO:0000313" key="17">
    <source>
        <dbReference type="EMBL" id="KAG5299214.1"/>
    </source>
</evidence>
<dbReference type="SMART" id="SM00490">
    <property type="entry name" value="HELICc"/>
    <property type="match status" value="1"/>
</dbReference>
<comment type="similarity">
    <text evidence="12">Belongs to the DEAD box helicase family.</text>
</comment>
<dbReference type="Gene3D" id="3.40.50.300">
    <property type="entry name" value="P-loop containing nucleotide triphosphate hydrolases"/>
    <property type="match status" value="2"/>
</dbReference>
<dbReference type="PROSITE" id="PS51194">
    <property type="entry name" value="HELICASE_CTER"/>
    <property type="match status" value="1"/>
</dbReference>
<feature type="compositionally biased region" description="Polar residues" evidence="13">
    <location>
        <begin position="46"/>
        <end position="64"/>
    </location>
</feature>
<feature type="region of interest" description="Disordered" evidence="13">
    <location>
        <begin position="1"/>
        <end position="64"/>
    </location>
</feature>
<evidence type="ECO:0000256" key="3">
    <source>
        <dbReference type="ARBA" id="ARBA00022517"/>
    </source>
</evidence>
<evidence type="ECO:0000256" key="13">
    <source>
        <dbReference type="SAM" id="MobiDB-lite"/>
    </source>
</evidence>
<evidence type="ECO:0000256" key="11">
    <source>
        <dbReference type="PROSITE-ProRule" id="PRU00552"/>
    </source>
</evidence>
<evidence type="ECO:0000256" key="1">
    <source>
        <dbReference type="ARBA" id="ARBA00004123"/>
    </source>
</evidence>
<feature type="short sequence motif" description="Q motif" evidence="11">
    <location>
        <begin position="109"/>
        <end position="137"/>
    </location>
</feature>
<keyword evidence="4 12" id="KW-0547">Nucleotide-binding</keyword>
<accession>A0A8H7YVF1</accession>
<dbReference type="InterPro" id="IPR050079">
    <property type="entry name" value="DEAD_box_RNA_helicase"/>
</dbReference>
<keyword evidence="7 12" id="KW-0067">ATP-binding</keyword>
<dbReference type="GO" id="GO:0003724">
    <property type="term" value="F:RNA helicase activity"/>
    <property type="evidence" value="ECO:0007669"/>
    <property type="project" value="UniProtKB-EC"/>
</dbReference>
<dbReference type="PANTHER" id="PTHR47959:SF24">
    <property type="entry name" value="ATP-DEPENDENT RNA HELICASE"/>
    <property type="match status" value="1"/>
</dbReference>
<dbReference type="EC" id="3.6.4.13" evidence="2"/>
<evidence type="ECO:0000256" key="9">
    <source>
        <dbReference type="ARBA" id="ARBA00023242"/>
    </source>
</evidence>
<keyword evidence="5 12" id="KW-0378">Hydrolase</keyword>
<dbReference type="PROSITE" id="PS51195">
    <property type="entry name" value="Q_MOTIF"/>
    <property type="match status" value="1"/>
</dbReference>
<dbReference type="GO" id="GO:0005634">
    <property type="term" value="C:nucleus"/>
    <property type="evidence" value="ECO:0007669"/>
    <property type="project" value="UniProtKB-SubCell"/>
</dbReference>
<evidence type="ECO:0000256" key="5">
    <source>
        <dbReference type="ARBA" id="ARBA00022801"/>
    </source>
</evidence>
<evidence type="ECO:0000259" key="14">
    <source>
        <dbReference type="PROSITE" id="PS51192"/>
    </source>
</evidence>
<protein>
    <recommendedName>
        <fullName evidence="2">RNA helicase</fullName>
        <ecNumber evidence="2">3.6.4.13</ecNumber>
    </recommendedName>
</protein>
<comment type="caution">
    <text evidence="17">The sequence shown here is derived from an EMBL/GenBank/DDBJ whole genome shotgun (WGS) entry which is preliminary data.</text>
</comment>
<dbReference type="InterPro" id="IPR001650">
    <property type="entry name" value="Helicase_C-like"/>
</dbReference>
<dbReference type="InterPro" id="IPR014001">
    <property type="entry name" value="Helicase_ATP-bd"/>
</dbReference>
<keyword evidence="8" id="KW-0694">RNA-binding</keyword>
<dbReference type="GO" id="GO:0005829">
    <property type="term" value="C:cytosol"/>
    <property type="evidence" value="ECO:0007669"/>
    <property type="project" value="TreeGrafter"/>
</dbReference>
<evidence type="ECO:0000256" key="6">
    <source>
        <dbReference type="ARBA" id="ARBA00022806"/>
    </source>
</evidence>
<dbReference type="VEuPathDB" id="FungiDB:I7I52_09450"/>
<evidence type="ECO:0000256" key="2">
    <source>
        <dbReference type="ARBA" id="ARBA00012552"/>
    </source>
</evidence>
<evidence type="ECO:0000256" key="10">
    <source>
        <dbReference type="ARBA" id="ARBA00047984"/>
    </source>
</evidence>
<dbReference type="InterPro" id="IPR014014">
    <property type="entry name" value="RNA_helicase_DEAD_Q_motif"/>
</dbReference>
<dbReference type="OrthoDB" id="10261904at2759"/>
<dbReference type="InterPro" id="IPR000629">
    <property type="entry name" value="RNA-helicase_DEAD-box_CS"/>
</dbReference>
<dbReference type="SMART" id="SM00487">
    <property type="entry name" value="DEXDc"/>
    <property type="match status" value="1"/>
</dbReference>
<keyword evidence="3" id="KW-0690">Ribosome biogenesis</keyword>
<dbReference type="PANTHER" id="PTHR47959">
    <property type="entry name" value="ATP-DEPENDENT RNA HELICASE RHLE-RELATED"/>
    <property type="match status" value="1"/>
</dbReference>
<dbReference type="Proteomes" id="UP000670092">
    <property type="component" value="Unassembled WGS sequence"/>
</dbReference>
<sequence>MAHSKDLEAELDSESGDSNFSASGELSDGVEIPERTPPTKRRRLSESPSSSDTAQPVPVQQSLFPTISRIKKKAAEANSNIETNGNATTNADPITAQDAAAVTRPSDISSFASLGLAPWLVGSLSTMAIKRPTAIQKACIPEILKGRDCIGGSRTGSGKTVAFAAPILQKWAEDPFGIFAVILTPTRELALQIFEQIKAISAPQSLKPILITGGTEMRPQAIALSQRPHIVIATPGRLADHITSSGADTICGLNRTRVVVFDEADRLLASGPGSMLPDVETCLSALPPSTARQTLLFTATVTPEVRALKSMPRPANKLPIFVTEVSTENKASIPPTLKQTYLQVPLTHREAFLHTLISTEANSQKPAIIFCNRTKTADLVERMLRRLGHRVTSLHSLLPQSERTANLSRFRASAARILVATDVAARGLDIPSVSLVINFDVPRNPDDYVHRVGRTARAGREGEAVTLVGQRDVQLVLAIEDRVGRKMVEWKEEGVSIEGRVVRGGILKEVGEAKREAVGEVEEGRDVLGRRVRKLKKVR</sequence>
<dbReference type="Pfam" id="PF00270">
    <property type="entry name" value="DEAD"/>
    <property type="match status" value="1"/>
</dbReference>
<keyword evidence="9" id="KW-0539">Nucleus</keyword>
<feature type="domain" description="Helicase C-terminal" evidence="15">
    <location>
        <begin position="336"/>
        <end position="498"/>
    </location>
</feature>
<dbReference type="GO" id="GO:0010467">
    <property type="term" value="P:gene expression"/>
    <property type="evidence" value="ECO:0007669"/>
    <property type="project" value="UniProtKB-ARBA"/>
</dbReference>
<dbReference type="AlphaFoldDB" id="A0A8H7YVF1"/>
<dbReference type="PROSITE" id="PS00039">
    <property type="entry name" value="DEAD_ATP_HELICASE"/>
    <property type="match status" value="1"/>
</dbReference>
<gene>
    <name evidence="17" type="ORF">I7I52_09450</name>
</gene>
<proteinExistence type="inferred from homology"/>
<comment type="subcellular location">
    <subcellularLocation>
        <location evidence="1">Nucleus</location>
    </subcellularLocation>
</comment>
<name>A0A8H7YVF1_AJECA</name>
<reference evidence="17 18" key="1">
    <citation type="submission" date="2021-01" db="EMBL/GenBank/DDBJ databases">
        <title>Chromosome-level genome assembly of a human fungal pathogen reveals clustering of transcriptionally co-regulated genes.</title>
        <authorList>
            <person name="Voorhies M."/>
            <person name="Cohen S."/>
            <person name="Shea T.P."/>
            <person name="Petrus S."/>
            <person name="Munoz J.F."/>
            <person name="Poplawski S."/>
            <person name="Goldman W.E."/>
            <person name="Michael T."/>
            <person name="Cuomo C.A."/>
            <person name="Sil A."/>
            <person name="Beyhan S."/>
        </authorList>
    </citation>
    <scope>NUCLEOTIDE SEQUENCE [LARGE SCALE GENOMIC DNA]</scope>
    <source>
        <strain evidence="17 18">G184AR</strain>
    </source>
</reference>
<dbReference type="GO" id="GO:0016787">
    <property type="term" value="F:hydrolase activity"/>
    <property type="evidence" value="ECO:0007669"/>
    <property type="project" value="UniProtKB-KW"/>
</dbReference>
<evidence type="ECO:0000256" key="8">
    <source>
        <dbReference type="ARBA" id="ARBA00022884"/>
    </source>
</evidence>
<dbReference type="GO" id="GO:0003723">
    <property type="term" value="F:RNA binding"/>
    <property type="evidence" value="ECO:0007669"/>
    <property type="project" value="UniProtKB-KW"/>
</dbReference>
<evidence type="ECO:0000256" key="12">
    <source>
        <dbReference type="RuleBase" id="RU000492"/>
    </source>
</evidence>
<dbReference type="InterPro" id="IPR011545">
    <property type="entry name" value="DEAD/DEAH_box_helicase_dom"/>
</dbReference>
<evidence type="ECO:0000313" key="18">
    <source>
        <dbReference type="Proteomes" id="UP000670092"/>
    </source>
</evidence>
<organism evidence="17 18">
    <name type="scientific">Ajellomyces capsulatus</name>
    <name type="common">Darling's disease fungus</name>
    <name type="synonym">Histoplasma capsulatum</name>
    <dbReference type="NCBI Taxonomy" id="5037"/>
    <lineage>
        <taxon>Eukaryota</taxon>
        <taxon>Fungi</taxon>
        <taxon>Dikarya</taxon>
        <taxon>Ascomycota</taxon>
        <taxon>Pezizomycotina</taxon>
        <taxon>Eurotiomycetes</taxon>
        <taxon>Eurotiomycetidae</taxon>
        <taxon>Onygenales</taxon>
        <taxon>Ajellomycetaceae</taxon>
        <taxon>Histoplasma</taxon>
    </lineage>
</organism>
<evidence type="ECO:0000256" key="4">
    <source>
        <dbReference type="ARBA" id="ARBA00022741"/>
    </source>
</evidence>
<dbReference type="PROSITE" id="PS51192">
    <property type="entry name" value="HELICASE_ATP_BIND_1"/>
    <property type="match status" value="1"/>
</dbReference>
<dbReference type="CDD" id="cd17955">
    <property type="entry name" value="DEADc_DDX49"/>
    <property type="match status" value="1"/>
</dbReference>
<keyword evidence="6 12" id="KW-0347">Helicase</keyword>
<comment type="catalytic activity">
    <reaction evidence="10">
        <text>ATP + H2O = ADP + phosphate + H(+)</text>
        <dbReference type="Rhea" id="RHEA:13065"/>
        <dbReference type="ChEBI" id="CHEBI:15377"/>
        <dbReference type="ChEBI" id="CHEBI:15378"/>
        <dbReference type="ChEBI" id="CHEBI:30616"/>
        <dbReference type="ChEBI" id="CHEBI:43474"/>
        <dbReference type="ChEBI" id="CHEBI:456216"/>
        <dbReference type="EC" id="3.6.4.13"/>
    </reaction>
</comment>
<dbReference type="SUPFAM" id="SSF52540">
    <property type="entry name" value="P-loop containing nucleoside triphosphate hydrolases"/>
    <property type="match status" value="1"/>
</dbReference>
<evidence type="ECO:0000256" key="7">
    <source>
        <dbReference type="ARBA" id="ARBA00022840"/>
    </source>
</evidence>
<evidence type="ECO:0000259" key="15">
    <source>
        <dbReference type="PROSITE" id="PS51194"/>
    </source>
</evidence>
<dbReference type="GO" id="GO:0005524">
    <property type="term" value="F:ATP binding"/>
    <property type="evidence" value="ECO:0007669"/>
    <property type="project" value="UniProtKB-KW"/>
</dbReference>
<feature type="domain" description="DEAD-box RNA helicase Q" evidence="16">
    <location>
        <begin position="109"/>
        <end position="137"/>
    </location>
</feature>